<name>A0A917SIK8_9ACTN</name>
<protein>
    <recommendedName>
        <fullName evidence="3">Alpha/beta hydrolase family protein</fullName>
    </recommendedName>
</protein>
<dbReference type="RefSeq" id="WP_188898578.1">
    <property type="nucleotide sequence ID" value="NZ_BMMZ01000022.1"/>
</dbReference>
<dbReference type="Proteomes" id="UP000613840">
    <property type="component" value="Unassembled WGS sequence"/>
</dbReference>
<dbReference type="SUPFAM" id="SSF53474">
    <property type="entry name" value="alpha/beta-Hydrolases"/>
    <property type="match status" value="1"/>
</dbReference>
<evidence type="ECO:0000313" key="2">
    <source>
        <dbReference type="Proteomes" id="UP000613840"/>
    </source>
</evidence>
<dbReference type="InterPro" id="IPR029058">
    <property type="entry name" value="AB_hydrolase_fold"/>
</dbReference>
<comment type="caution">
    <text evidence="1">The sequence shown here is derived from an EMBL/GenBank/DDBJ whole genome shotgun (WGS) entry which is preliminary data.</text>
</comment>
<proteinExistence type="predicted"/>
<reference evidence="1" key="2">
    <citation type="submission" date="2020-09" db="EMBL/GenBank/DDBJ databases">
        <authorList>
            <person name="Sun Q."/>
            <person name="Zhou Y."/>
        </authorList>
    </citation>
    <scope>NUCLEOTIDE SEQUENCE</scope>
    <source>
        <strain evidence="1">CGMCC 4.7306</strain>
    </source>
</reference>
<evidence type="ECO:0008006" key="3">
    <source>
        <dbReference type="Google" id="ProtNLM"/>
    </source>
</evidence>
<accession>A0A917SIK8</accession>
<organism evidence="1 2">
    <name type="scientific">Microlunatus endophyticus</name>
    <dbReference type="NCBI Taxonomy" id="1716077"/>
    <lineage>
        <taxon>Bacteria</taxon>
        <taxon>Bacillati</taxon>
        <taxon>Actinomycetota</taxon>
        <taxon>Actinomycetes</taxon>
        <taxon>Propionibacteriales</taxon>
        <taxon>Propionibacteriaceae</taxon>
        <taxon>Microlunatus</taxon>
    </lineage>
</organism>
<gene>
    <name evidence="1" type="ORF">GCM10011575_47590</name>
</gene>
<dbReference type="EMBL" id="BMMZ01000022">
    <property type="protein sequence ID" value="GGL83723.1"/>
    <property type="molecule type" value="Genomic_DNA"/>
</dbReference>
<dbReference type="Gene3D" id="3.40.50.1820">
    <property type="entry name" value="alpha/beta hydrolase"/>
    <property type="match status" value="1"/>
</dbReference>
<evidence type="ECO:0000313" key="1">
    <source>
        <dbReference type="EMBL" id="GGL83723.1"/>
    </source>
</evidence>
<sequence length="110" mass="12516">MPKTAHVDEVELSYTEGPDNGPALVLLHAQHMDWFSYSSVLPDLSKRFHVFDIDYPGHGTTTVPPSYPMTADRIGADLATFIQQEIREAVFVTRQFLRRPPHRMDSRPPP</sequence>
<reference evidence="1" key="1">
    <citation type="journal article" date="2014" name="Int. J. Syst. Evol. Microbiol.">
        <title>Complete genome sequence of Corynebacterium casei LMG S-19264T (=DSM 44701T), isolated from a smear-ripened cheese.</title>
        <authorList>
            <consortium name="US DOE Joint Genome Institute (JGI-PGF)"/>
            <person name="Walter F."/>
            <person name="Albersmeier A."/>
            <person name="Kalinowski J."/>
            <person name="Ruckert C."/>
        </authorList>
    </citation>
    <scope>NUCLEOTIDE SEQUENCE</scope>
    <source>
        <strain evidence="1">CGMCC 4.7306</strain>
    </source>
</reference>
<dbReference type="AlphaFoldDB" id="A0A917SIK8"/>
<keyword evidence="2" id="KW-1185">Reference proteome</keyword>